<dbReference type="EMBL" id="CP000530">
    <property type="protein sequence ID" value="ABM39614.1"/>
    <property type="molecule type" value="Genomic_DNA"/>
</dbReference>
<reference evidence="3" key="1">
    <citation type="journal article" date="2009" name="Environ. Microbiol.">
        <title>The genome of Polaromonas naphthalenivorans strain CJ2, isolated from coal tar-contaminated sediment, reveals physiological and metabolic versatility and evolution through extensive horizontal gene transfer.</title>
        <authorList>
            <person name="Yagi J.M."/>
            <person name="Sims D."/>
            <person name="Brettin T."/>
            <person name="Bruce D."/>
            <person name="Madsen E.L."/>
        </authorList>
    </citation>
    <scope>NUCLEOTIDE SEQUENCE [LARGE SCALE GENOMIC DNA]</scope>
    <source>
        <strain evidence="3">CJ2</strain>
        <plasmid evidence="3">Plasmid pPNAP01</plasmid>
    </source>
</reference>
<sequence>MIEIKNQFANHLIFWSFALPLVGVLGLPALLPSGDFVISDAEVTFFKNVLAKDTGAITASCDALFNSLFVKTHIAPAFKEFFAPALSAGENPLGSMANKFSSDYNNALWLMVYRGIWRLTGLWTIVLSVLMSLGIPFLIDGLAVRARKSYNFQFHNPVVFWTASHSMILVVGLGIFLPFLPYALNPGLLLGFCVMFCASLWITAANFQTGN</sequence>
<organism evidence="2 3">
    <name type="scientific">Polaromonas naphthalenivorans (strain CJ2)</name>
    <dbReference type="NCBI Taxonomy" id="365044"/>
    <lineage>
        <taxon>Bacteria</taxon>
        <taxon>Pseudomonadati</taxon>
        <taxon>Pseudomonadota</taxon>
        <taxon>Betaproteobacteria</taxon>
        <taxon>Burkholderiales</taxon>
        <taxon>Comamonadaceae</taxon>
        <taxon>Polaromonas</taxon>
    </lineage>
</organism>
<evidence type="ECO:0000313" key="3">
    <source>
        <dbReference type="Proteomes" id="UP000000644"/>
    </source>
</evidence>
<dbReference type="KEGG" id="pna:Pnap_4332"/>
<proteinExistence type="predicted"/>
<name>A1VVD6_POLNA</name>
<evidence type="ECO:0000256" key="1">
    <source>
        <dbReference type="SAM" id="Phobius"/>
    </source>
</evidence>
<dbReference type="HOGENOM" id="CLU_1303962_0_0_4"/>
<dbReference type="AlphaFoldDB" id="A1VVD6"/>
<feature type="transmembrane region" description="Helical" evidence="1">
    <location>
        <begin position="186"/>
        <end position="207"/>
    </location>
</feature>
<dbReference type="RefSeq" id="WP_011797987.1">
    <property type="nucleotide sequence ID" value="NC_008757.1"/>
</dbReference>
<dbReference type="OrthoDB" id="8903070at2"/>
<feature type="transmembrane region" description="Helical" evidence="1">
    <location>
        <begin position="116"/>
        <end position="138"/>
    </location>
</feature>
<keyword evidence="1" id="KW-0472">Membrane</keyword>
<dbReference type="Proteomes" id="UP000000644">
    <property type="component" value="Plasmid pPNAP01"/>
</dbReference>
<keyword evidence="2" id="KW-0614">Plasmid</keyword>
<keyword evidence="1" id="KW-1133">Transmembrane helix</keyword>
<geneLocation type="plasmid" evidence="2 3">
    <name>pPNAP01</name>
</geneLocation>
<accession>A1VVD6</accession>
<evidence type="ECO:0000313" key="2">
    <source>
        <dbReference type="EMBL" id="ABM39614.1"/>
    </source>
</evidence>
<feature type="transmembrane region" description="Helical" evidence="1">
    <location>
        <begin position="158"/>
        <end position="180"/>
    </location>
</feature>
<dbReference type="Pfam" id="PF14348">
    <property type="entry name" value="DtrJ-like"/>
    <property type="match status" value="1"/>
</dbReference>
<dbReference type="InterPro" id="IPR022266">
    <property type="entry name" value="DtrJ-like"/>
</dbReference>
<gene>
    <name evidence="2" type="ordered locus">Pnap_4332</name>
</gene>
<keyword evidence="3" id="KW-1185">Reference proteome</keyword>
<feature type="transmembrane region" description="Helical" evidence="1">
    <location>
        <begin position="12"/>
        <end position="31"/>
    </location>
</feature>
<protein>
    <recommendedName>
        <fullName evidence="4">DUF4400 domain-containing protein</fullName>
    </recommendedName>
</protein>
<evidence type="ECO:0008006" key="4">
    <source>
        <dbReference type="Google" id="ProtNLM"/>
    </source>
</evidence>
<keyword evidence="1" id="KW-0812">Transmembrane</keyword>